<dbReference type="EMBL" id="CP000251">
    <property type="protein sequence ID" value="ABC80783.1"/>
    <property type="molecule type" value="Genomic_DNA"/>
</dbReference>
<dbReference type="KEGG" id="ade:Adeh_1008"/>
<dbReference type="OrthoDB" id="9898729at2"/>
<accession>Q2IPQ3</accession>
<protein>
    <submittedName>
        <fullName evidence="1">Uncharacterized protein</fullName>
    </submittedName>
</protein>
<dbReference type="HOGENOM" id="CLU_1599309_0_0_7"/>
<proteinExistence type="predicted"/>
<dbReference type="RefSeq" id="WP_011420066.1">
    <property type="nucleotide sequence ID" value="NC_007760.1"/>
</dbReference>
<dbReference type="STRING" id="290397.Adeh_1008"/>
<evidence type="ECO:0000313" key="2">
    <source>
        <dbReference type="Proteomes" id="UP000001935"/>
    </source>
</evidence>
<gene>
    <name evidence="1" type="ordered locus">Adeh_1008</name>
</gene>
<evidence type="ECO:0000313" key="1">
    <source>
        <dbReference type="EMBL" id="ABC80783.1"/>
    </source>
</evidence>
<name>Q2IPQ3_ANADE</name>
<sequence length="166" mass="17911">MTDEVATETTTPSFALSDHPELLQLYPWFSQADYDALLAARQQSPASRAWWEADGGDGGGPADLAQAAQGLYLSLVQARPCWWLPDHDDGTPPTRDEINVAVSTRLSTKRGLADRAPAPGSPEDLAELARFHPSLSRRGIPPEALRPWYRDAYAAYLAAAPGGDPG</sequence>
<dbReference type="Proteomes" id="UP000001935">
    <property type="component" value="Chromosome"/>
</dbReference>
<reference evidence="1 2" key="1">
    <citation type="submission" date="2006-01" db="EMBL/GenBank/DDBJ databases">
        <title>Complete sequence of Anaeromyxobacter dehalogenans 2CP-C.</title>
        <authorList>
            <consortium name="US DOE Joint Genome Institute"/>
            <person name="Copeland A."/>
            <person name="Lucas S."/>
            <person name="Lapidus A."/>
            <person name="Barry K."/>
            <person name="Detter J.C."/>
            <person name="Glavina T."/>
            <person name="Hammon N."/>
            <person name="Israni S."/>
            <person name="Pitluck S."/>
            <person name="Brettin T."/>
            <person name="Bruce D."/>
            <person name="Han C."/>
            <person name="Tapia R."/>
            <person name="Gilna P."/>
            <person name="Kiss H."/>
            <person name="Schmutz J."/>
            <person name="Larimer F."/>
            <person name="Land M."/>
            <person name="Kyrpides N."/>
            <person name="Anderson I."/>
            <person name="Sanford R.A."/>
            <person name="Ritalahti K.M."/>
            <person name="Thomas H.S."/>
            <person name="Kirby J.R."/>
            <person name="Zhulin I.B."/>
            <person name="Loeffler F.E."/>
            <person name="Richardson P."/>
        </authorList>
    </citation>
    <scope>NUCLEOTIDE SEQUENCE [LARGE SCALE GENOMIC DNA]</scope>
    <source>
        <strain evidence="1 2">2CP-C</strain>
    </source>
</reference>
<dbReference type="AlphaFoldDB" id="Q2IPQ3"/>
<organism evidence="1 2">
    <name type="scientific">Anaeromyxobacter dehalogenans (strain 2CP-C)</name>
    <dbReference type="NCBI Taxonomy" id="290397"/>
    <lineage>
        <taxon>Bacteria</taxon>
        <taxon>Pseudomonadati</taxon>
        <taxon>Myxococcota</taxon>
        <taxon>Myxococcia</taxon>
        <taxon>Myxococcales</taxon>
        <taxon>Cystobacterineae</taxon>
        <taxon>Anaeromyxobacteraceae</taxon>
        <taxon>Anaeromyxobacter</taxon>
    </lineage>
</organism>